<evidence type="ECO:0000313" key="3">
    <source>
        <dbReference type="Proteomes" id="UP000054537"/>
    </source>
</evidence>
<evidence type="ECO:0000259" key="1">
    <source>
        <dbReference type="Pfam" id="PF24722"/>
    </source>
</evidence>
<dbReference type="STRING" id="1869.MB27_42680"/>
<dbReference type="Proteomes" id="UP000054537">
    <property type="component" value="Unassembled WGS sequence"/>
</dbReference>
<dbReference type="Pfam" id="PF24722">
    <property type="entry name" value="DUF7674"/>
    <property type="match status" value="1"/>
</dbReference>
<dbReference type="RefSeq" id="WP_043533921.1">
    <property type="nucleotide sequence ID" value="NZ_BAABKU010000010.1"/>
</dbReference>
<dbReference type="InterPro" id="IPR056091">
    <property type="entry name" value="DUF7674"/>
</dbReference>
<proteinExistence type="predicted"/>
<accession>A0A0A6UCK5</accession>
<dbReference type="AlphaFoldDB" id="A0A0A6UCK5"/>
<keyword evidence="3" id="KW-1185">Reference proteome</keyword>
<sequence length="263" mass="29687">MNYFGFREFLWDVLPEAREHILTAELYECGGRAEDGEVSGTYRLMSFAFQQVLNDAAERGDIPLARRCIDLLEQMLVHGDQDLSDAAYIRMIERYRSDAVTDLYGIYAGPVTREMLADISRDPMYRTAGEPPLPPVPVTDGRPDANAWEMRTWLWDRMPAARGSILIAERAEVQATMSLAAMTPERYVSEGIVHGMLPDLESYSYDHTDQEMVEQATDGLESMLADPVVAALLRAHTAEIIAEFGRNEHLRRYAGPRLRDLVG</sequence>
<name>A0A0A6UCK5_ACTUT</name>
<evidence type="ECO:0000313" key="2">
    <source>
        <dbReference type="EMBL" id="KHD72019.1"/>
    </source>
</evidence>
<feature type="domain" description="DUF7674" evidence="1">
    <location>
        <begin position="12"/>
        <end position="95"/>
    </location>
</feature>
<organism evidence="2 3">
    <name type="scientific">Actinoplanes utahensis</name>
    <dbReference type="NCBI Taxonomy" id="1869"/>
    <lineage>
        <taxon>Bacteria</taxon>
        <taxon>Bacillati</taxon>
        <taxon>Actinomycetota</taxon>
        <taxon>Actinomycetes</taxon>
        <taxon>Micromonosporales</taxon>
        <taxon>Micromonosporaceae</taxon>
        <taxon>Actinoplanes</taxon>
    </lineage>
</organism>
<comment type="caution">
    <text evidence="2">The sequence shown here is derived from an EMBL/GenBank/DDBJ whole genome shotgun (WGS) entry which is preliminary data.</text>
</comment>
<protein>
    <recommendedName>
        <fullName evidence="1">DUF7674 domain-containing protein</fullName>
    </recommendedName>
</protein>
<gene>
    <name evidence="2" type="ORF">MB27_42680</name>
</gene>
<reference evidence="2 3" key="1">
    <citation type="submission" date="2014-10" db="EMBL/GenBank/DDBJ databases">
        <title>Draft genome sequence of Actinoplanes utahensis NRRL 12052.</title>
        <authorList>
            <person name="Velasco-Bucheli B."/>
            <person name="del Cerro C."/>
            <person name="Hormigo D."/>
            <person name="Garcia J.L."/>
            <person name="Acebal C."/>
            <person name="Arroyo M."/>
            <person name="de la Mata I."/>
        </authorList>
    </citation>
    <scope>NUCLEOTIDE SEQUENCE [LARGE SCALE GENOMIC DNA]</scope>
    <source>
        <strain evidence="2 3">NRRL 12052</strain>
    </source>
</reference>
<dbReference type="EMBL" id="JRTT01000141">
    <property type="protein sequence ID" value="KHD72019.1"/>
    <property type="molecule type" value="Genomic_DNA"/>
</dbReference>
<dbReference type="OrthoDB" id="3295046at2"/>